<dbReference type="Proteomes" id="UP000231388">
    <property type="component" value="Unassembled WGS sequence"/>
</dbReference>
<dbReference type="AlphaFoldDB" id="A0A2G9XDA7"/>
<comment type="caution">
    <text evidence="2">The sequence shown here is derived from an EMBL/GenBank/DDBJ whole genome shotgun (WGS) entry which is preliminary data.</text>
</comment>
<evidence type="ECO:0000313" key="2">
    <source>
        <dbReference type="EMBL" id="PIP04271.1"/>
    </source>
</evidence>
<dbReference type="GO" id="GO:0016747">
    <property type="term" value="F:acyltransferase activity, transferring groups other than amino-acyl groups"/>
    <property type="evidence" value="ECO:0007669"/>
    <property type="project" value="InterPro"/>
</dbReference>
<gene>
    <name evidence="2" type="ORF">COX53_03385</name>
</gene>
<dbReference type="EMBL" id="PCQY01000040">
    <property type="protein sequence ID" value="PIP04271.1"/>
    <property type="molecule type" value="Genomic_DNA"/>
</dbReference>
<accession>A0A2G9XDA7</accession>
<name>A0A2G9XDA7_UNCKA</name>
<dbReference type="InterPro" id="IPR000182">
    <property type="entry name" value="GNAT_dom"/>
</dbReference>
<protein>
    <recommendedName>
        <fullName evidence="1">N-acetyltransferase domain-containing protein</fullName>
    </recommendedName>
</protein>
<reference evidence="2 3" key="1">
    <citation type="submission" date="2017-09" db="EMBL/GenBank/DDBJ databases">
        <title>Depth-based differentiation of microbial function through sediment-hosted aquifers and enrichment of novel symbionts in the deep terrestrial subsurface.</title>
        <authorList>
            <person name="Probst A.J."/>
            <person name="Ladd B."/>
            <person name="Jarett J.K."/>
            <person name="Geller-Mcgrath D.E."/>
            <person name="Sieber C.M."/>
            <person name="Emerson J.B."/>
            <person name="Anantharaman K."/>
            <person name="Thomas B.C."/>
            <person name="Malmstrom R."/>
            <person name="Stieglmeier M."/>
            <person name="Klingl A."/>
            <person name="Woyke T."/>
            <person name="Ryan C.M."/>
            <person name="Banfield J.F."/>
        </authorList>
    </citation>
    <scope>NUCLEOTIDE SEQUENCE [LARGE SCALE GENOMIC DNA]</scope>
    <source>
        <strain evidence="2">CG23_combo_of_CG06-09_8_20_14_all_40_14</strain>
    </source>
</reference>
<dbReference type="SUPFAM" id="SSF55729">
    <property type="entry name" value="Acyl-CoA N-acyltransferases (Nat)"/>
    <property type="match status" value="1"/>
</dbReference>
<dbReference type="InterPro" id="IPR016181">
    <property type="entry name" value="Acyl_CoA_acyltransferase"/>
</dbReference>
<organism evidence="2 3">
    <name type="scientific">candidate division WWE3 bacterium CG23_combo_of_CG06-09_8_20_14_all_40_14</name>
    <dbReference type="NCBI Taxonomy" id="1975095"/>
    <lineage>
        <taxon>Bacteria</taxon>
        <taxon>Katanobacteria</taxon>
    </lineage>
</organism>
<dbReference type="Pfam" id="PF00583">
    <property type="entry name" value="Acetyltransf_1"/>
    <property type="match status" value="1"/>
</dbReference>
<evidence type="ECO:0000313" key="3">
    <source>
        <dbReference type="Proteomes" id="UP000231388"/>
    </source>
</evidence>
<feature type="domain" description="N-acetyltransferase" evidence="1">
    <location>
        <begin position="24"/>
        <end position="192"/>
    </location>
</feature>
<evidence type="ECO:0000259" key="1">
    <source>
        <dbReference type="PROSITE" id="PS51186"/>
    </source>
</evidence>
<dbReference type="PROSITE" id="PS51186">
    <property type="entry name" value="GNAT"/>
    <property type="match status" value="1"/>
</dbReference>
<dbReference type="Gene3D" id="3.40.630.30">
    <property type="match status" value="1"/>
</dbReference>
<dbReference type="CDD" id="cd04301">
    <property type="entry name" value="NAT_SF"/>
    <property type="match status" value="1"/>
</dbReference>
<sequence length="228" mass="25348">MAGGWEGFGSCIQVLRDDVSLVVLELEKLAYSTVLPLLEELREVASAGFGHQVSSESIKRHTVEGQDLLFVVIDKNKAVGFASVRRIKDVREGVFLTGIVILPEYQGRGFGQSVLKSIIESGENGILVFTTQSPRMYSSLLRVSSRVFPDVAGSPIPLHLQELGQRLMVGRRGCFCETTFVCTGIYPECLYPAFPWCSSEVINFFFRRKLSFQGDKTKDGFLLIGELR</sequence>
<proteinExistence type="predicted"/>